<dbReference type="AlphaFoldDB" id="A0A0J7JZ72"/>
<dbReference type="PaxDb" id="67767-A0A0J7JZ72"/>
<feature type="region of interest" description="Disordered" evidence="1">
    <location>
        <begin position="1"/>
        <end position="25"/>
    </location>
</feature>
<evidence type="ECO:0000313" key="2">
    <source>
        <dbReference type="EMBL" id="KMQ83176.1"/>
    </source>
</evidence>
<evidence type="ECO:0000256" key="1">
    <source>
        <dbReference type="SAM" id="MobiDB-lite"/>
    </source>
</evidence>
<protein>
    <submittedName>
        <fullName evidence="2">Ty-1 copia retrotransposon</fullName>
    </submittedName>
</protein>
<gene>
    <name evidence="2" type="ORF">RF55_20721</name>
</gene>
<name>A0A0J7JZ72_LASNI</name>
<accession>A0A0J7JZ72</accession>
<dbReference type="EMBL" id="LBMM01020942">
    <property type="protein sequence ID" value="KMQ83176.1"/>
    <property type="molecule type" value="Genomic_DNA"/>
</dbReference>
<reference evidence="2 3" key="1">
    <citation type="submission" date="2015-04" db="EMBL/GenBank/DDBJ databases">
        <title>Lasius niger genome sequencing.</title>
        <authorList>
            <person name="Konorov E.A."/>
            <person name="Nikitin M.A."/>
            <person name="Kirill M.V."/>
            <person name="Chang P."/>
        </authorList>
    </citation>
    <scope>NUCLEOTIDE SEQUENCE [LARGE SCALE GENOMIC DNA]</scope>
    <source>
        <tissue evidence="2">Whole</tissue>
    </source>
</reference>
<dbReference type="Proteomes" id="UP000036403">
    <property type="component" value="Unassembled WGS sequence"/>
</dbReference>
<evidence type="ECO:0000313" key="3">
    <source>
        <dbReference type="Proteomes" id="UP000036403"/>
    </source>
</evidence>
<proteinExistence type="predicted"/>
<keyword evidence="3" id="KW-1185">Reference proteome</keyword>
<dbReference type="OrthoDB" id="411615at2759"/>
<comment type="caution">
    <text evidence="2">The sequence shown here is derived from an EMBL/GenBank/DDBJ whole genome shotgun (WGS) entry which is preliminary data.</text>
</comment>
<sequence length="130" mass="15037">MVFLEEDEHESSNSSENDTKNFEDDTLVGLDEESIDKNNYVSCNEDDVCPRYNLKDKTNIRKPAKFEDYHASFLSVMEKEEPKTYDEAISSNESGERKKAIEAEIKVLEENETWVFVKKPKDSKAIECLT</sequence>
<organism evidence="2 3">
    <name type="scientific">Lasius niger</name>
    <name type="common">Black garden ant</name>
    <dbReference type="NCBI Taxonomy" id="67767"/>
    <lineage>
        <taxon>Eukaryota</taxon>
        <taxon>Metazoa</taxon>
        <taxon>Ecdysozoa</taxon>
        <taxon>Arthropoda</taxon>
        <taxon>Hexapoda</taxon>
        <taxon>Insecta</taxon>
        <taxon>Pterygota</taxon>
        <taxon>Neoptera</taxon>
        <taxon>Endopterygota</taxon>
        <taxon>Hymenoptera</taxon>
        <taxon>Apocrita</taxon>
        <taxon>Aculeata</taxon>
        <taxon>Formicoidea</taxon>
        <taxon>Formicidae</taxon>
        <taxon>Formicinae</taxon>
        <taxon>Lasius</taxon>
        <taxon>Lasius</taxon>
    </lineage>
</organism>